<evidence type="ECO:0000256" key="1">
    <source>
        <dbReference type="ARBA" id="ARBA00022737"/>
    </source>
</evidence>
<dbReference type="OrthoDB" id="26525at2759"/>
<feature type="domain" description="EF-hand" evidence="4">
    <location>
        <begin position="106"/>
        <end position="141"/>
    </location>
</feature>
<accession>E0VSY5</accession>
<evidence type="ECO:0000313" key="7">
    <source>
        <dbReference type="Proteomes" id="UP000009046"/>
    </source>
</evidence>
<dbReference type="InterPro" id="IPR050230">
    <property type="entry name" value="CALM/Myosin/TropC-like"/>
</dbReference>
<protein>
    <submittedName>
        <fullName evidence="5 6">Calmodulin-5/6/7/8, putative</fullName>
    </submittedName>
</protein>
<evidence type="ECO:0000313" key="5">
    <source>
        <dbReference type="EMBL" id="EEB16490.1"/>
    </source>
</evidence>
<dbReference type="PANTHER" id="PTHR23048:SF0">
    <property type="entry name" value="CALMODULIN LIKE 3"/>
    <property type="match status" value="1"/>
</dbReference>
<dbReference type="KEGG" id="phu:Phum_PHUM424480"/>
<feature type="region of interest" description="Disordered" evidence="3">
    <location>
        <begin position="1"/>
        <end position="34"/>
    </location>
</feature>
<organism>
    <name type="scientific">Pediculus humanus subsp. corporis</name>
    <name type="common">Body louse</name>
    <dbReference type="NCBI Taxonomy" id="121224"/>
    <lineage>
        <taxon>Eukaryota</taxon>
        <taxon>Metazoa</taxon>
        <taxon>Ecdysozoa</taxon>
        <taxon>Arthropoda</taxon>
        <taxon>Hexapoda</taxon>
        <taxon>Insecta</taxon>
        <taxon>Pterygota</taxon>
        <taxon>Neoptera</taxon>
        <taxon>Paraneoptera</taxon>
        <taxon>Psocodea</taxon>
        <taxon>Troctomorpha</taxon>
        <taxon>Phthiraptera</taxon>
        <taxon>Anoplura</taxon>
        <taxon>Pediculidae</taxon>
        <taxon>Pediculus</taxon>
    </lineage>
</organism>
<dbReference type="InterPro" id="IPR011992">
    <property type="entry name" value="EF-hand-dom_pair"/>
</dbReference>
<keyword evidence="7" id="KW-1185">Reference proteome</keyword>
<evidence type="ECO:0000313" key="6">
    <source>
        <dbReference type="EnsemblMetazoa" id="PHUM424480-PA"/>
    </source>
</evidence>
<dbReference type="AlphaFoldDB" id="E0VSY5"/>
<dbReference type="EMBL" id="DS235758">
    <property type="protein sequence ID" value="EEB16490.1"/>
    <property type="molecule type" value="Genomic_DNA"/>
</dbReference>
<dbReference type="SUPFAM" id="SSF47473">
    <property type="entry name" value="EF-hand"/>
    <property type="match status" value="1"/>
</dbReference>
<name>E0VSY5_PEDHC</name>
<feature type="compositionally biased region" description="Acidic residues" evidence="3">
    <location>
        <begin position="12"/>
        <end position="25"/>
    </location>
</feature>
<dbReference type="HOGENOM" id="CLU_061288_18_2_1"/>
<dbReference type="GO" id="GO:0016460">
    <property type="term" value="C:myosin II complex"/>
    <property type="evidence" value="ECO:0007669"/>
    <property type="project" value="TreeGrafter"/>
</dbReference>
<dbReference type="InParanoid" id="E0VSY5"/>
<evidence type="ECO:0000259" key="4">
    <source>
        <dbReference type="PROSITE" id="PS50222"/>
    </source>
</evidence>
<feature type="domain" description="EF-hand" evidence="4">
    <location>
        <begin position="35"/>
        <end position="70"/>
    </location>
</feature>
<dbReference type="PANTHER" id="PTHR23048">
    <property type="entry name" value="MYOSIN LIGHT CHAIN 1, 3"/>
    <property type="match status" value="1"/>
</dbReference>
<dbReference type="EMBL" id="AAZO01005189">
    <property type="status" value="NOT_ANNOTATED_CDS"/>
    <property type="molecule type" value="Genomic_DNA"/>
</dbReference>
<keyword evidence="1" id="KW-0677">Repeat</keyword>
<evidence type="ECO:0000256" key="2">
    <source>
        <dbReference type="ARBA" id="ARBA00022837"/>
    </source>
</evidence>
<dbReference type="InterPro" id="IPR018247">
    <property type="entry name" value="EF_Hand_1_Ca_BS"/>
</dbReference>
<dbReference type="FunFam" id="1.10.238.10:FF:000001">
    <property type="entry name" value="Calmodulin 1"/>
    <property type="match status" value="1"/>
</dbReference>
<evidence type="ECO:0000256" key="3">
    <source>
        <dbReference type="SAM" id="MobiDB-lite"/>
    </source>
</evidence>
<reference evidence="5" key="1">
    <citation type="submission" date="2007-04" db="EMBL/GenBank/DDBJ databases">
        <title>Annotation of Pediculus humanus corporis strain USDA.</title>
        <authorList>
            <person name="Kirkness E."/>
            <person name="Hannick L."/>
            <person name="Hass B."/>
            <person name="Bruggner R."/>
            <person name="Lawson D."/>
            <person name="Bidwell S."/>
            <person name="Joardar V."/>
            <person name="Caler E."/>
            <person name="Walenz B."/>
            <person name="Inman J."/>
            <person name="Schobel S."/>
            <person name="Galinsky K."/>
            <person name="Amedeo P."/>
            <person name="Strausberg R."/>
        </authorList>
    </citation>
    <scope>NUCLEOTIDE SEQUENCE</scope>
    <source>
        <strain evidence="5">USDA</strain>
    </source>
</reference>
<dbReference type="EnsemblMetazoa" id="PHUM424480-RA">
    <property type="protein sequence ID" value="PHUM424480-PA"/>
    <property type="gene ID" value="PHUM424480"/>
</dbReference>
<proteinExistence type="predicted"/>
<dbReference type="Pfam" id="PF13499">
    <property type="entry name" value="EF-hand_7"/>
    <property type="match status" value="1"/>
</dbReference>
<keyword evidence="2" id="KW-0106">Calcium</keyword>
<dbReference type="PROSITE" id="PS00018">
    <property type="entry name" value="EF_HAND_1"/>
    <property type="match status" value="1"/>
</dbReference>
<reference evidence="6" key="3">
    <citation type="submission" date="2021-02" db="UniProtKB">
        <authorList>
            <consortium name="EnsemblMetazoa"/>
        </authorList>
    </citation>
    <scope>IDENTIFICATION</scope>
    <source>
        <strain evidence="6">USDA</strain>
    </source>
</reference>
<dbReference type="GO" id="GO:0005509">
    <property type="term" value="F:calcium ion binding"/>
    <property type="evidence" value="ECO:0007669"/>
    <property type="project" value="InterPro"/>
</dbReference>
<dbReference type="RefSeq" id="XP_002429228.1">
    <property type="nucleotide sequence ID" value="XM_002429183.1"/>
</dbReference>
<dbReference type="InterPro" id="IPR002048">
    <property type="entry name" value="EF_hand_dom"/>
</dbReference>
<dbReference type="PROSITE" id="PS50222">
    <property type="entry name" value="EF_HAND_2"/>
    <property type="match status" value="2"/>
</dbReference>
<dbReference type="Gene3D" id="1.10.238.10">
    <property type="entry name" value="EF-hand"/>
    <property type="match status" value="2"/>
</dbReference>
<sequence length="174" mass="20054">MFPDKVESHDENEQDAAETEDEEDEKPVVDELTQSISDDIDECLEYFDKDKMGVFDAAHLEKALKSLGLFLTHTEMKDLESDLSKDGQIEFNDFKRFAIERIKDLDPFEDLKNSFQVFDPDNEGFIPSDRLKKWMTTLGDPPLTEKEAKEMVKMGDPNNKGFVMYDFLAAVLLQ</sequence>
<dbReference type="CTD" id="8229914"/>
<dbReference type="VEuPathDB" id="VectorBase:PHUM424480"/>
<reference evidence="5" key="2">
    <citation type="submission" date="2007-04" db="EMBL/GenBank/DDBJ databases">
        <title>The genome of the human body louse.</title>
        <authorList>
            <consortium name="The Human Body Louse Genome Consortium"/>
            <person name="Kirkness E."/>
            <person name="Walenz B."/>
            <person name="Hass B."/>
            <person name="Bruggner R."/>
            <person name="Strausberg R."/>
        </authorList>
    </citation>
    <scope>NUCLEOTIDE SEQUENCE</scope>
    <source>
        <strain evidence="5">USDA</strain>
    </source>
</reference>
<feature type="compositionally biased region" description="Basic and acidic residues" evidence="3">
    <location>
        <begin position="1"/>
        <end position="11"/>
    </location>
</feature>
<dbReference type="Proteomes" id="UP000009046">
    <property type="component" value="Unassembled WGS sequence"/>
</dbReference>
<dbReference type="STRING" id="121224.E0VSY5"/>
<dbReference type="eggNOG" id="KOG0027">
    <property type="taxonomic scope" value="Eukaryota"/>
</dbReference>
<gene>
    <name evidence="6" type="primary">8229914</name>
    <name evidence="5" type="ORF">Phum_PHUM424480</name>
</gene>
<dbReference type="GeneID" id="8229914"/>